<dbReference type="AlphaFoldDB" id="A0A0R3C2T0"/>
<feature type="transmembrane region" description="Helical" evidence="7">
    <location>
        <begin position="69"/>
        <end position="87"/>
    </location>
</feature>
<evidence type="ECO:0000256" key="3">
    <source>
        <dbReference type="ARBA" id="ARBA00022475"/>
    </source>
</evidence>
<evidence type="ECO:0000256" key="6">
    <source>
        <dbReference type="ARBA" id="ARBA00023136"/>
    </source>
</evidence>
<dbReference type="EMBL" id="LJYF01000031">
    <property type="protein sequence ID" value="KRP92054.1"/>
    <property type="molecule type" value="Genomic_DNA"/>
</dbReference>
<gene>
    <name evidence="10" type="ORF">AOQ72_27955</name>
    <name evidence="11" type="ORF">GA0061099_1004232</name>
</gene>
<dbReference type="PANTHER" id="PTHR33778:SF1">
    <property type="entry name" value="MAGNESIUM TRANSPORTER YHID-RELATED"/>
    <property type="match status" value="1"/>
</dbReference>
<evidence type="ECO:0000256" key="5">
    <source>
        <dbReference type="ARBA" id="ARBA00022989"/>
    </source>
</evidence>
<sequence>MTELDWPEILLRLGTATLAGGAIGLNRDLHGKPIGLKTLGIVGLSTASVVLLALQLAEPARVVDAASRVIQGILTGIGFLGAGVIVHQSTGFRVRGLTSAACTFLAACLGIVCGAGQWKIVVVALALAFVLLTIGRRLERRLHRMLGGKEDPQRTETSPSSGQRESD</sequence>
<evidence type="ECO:0000256" key="8">
    <source>
        <dbReference type="SAM" id="MobiDB-lite"/>
    </source>
</evidence>
<dbReference type="InterPro" id="IPR003416">
    <property type="entry name" value="MgtC/SapB/SrpB/YhiD_fam"/>
</dbReference>
<dbReference type="GO" id="GO:0005886">
    <property type="term" value="C:plasma membrane"/>
    <property type="evidence" value="ECO:0007669"/>
    <property type="project" value="UniProtKB-SubCell"/>
</dbReference>
<feature type="transmembrane region" description="Helical" evidence="7">
    <location>
        <begin position="94"/>
        <end position="112"/>
    </location>
</feature>
<evidence type="ECO:0000313" key="13">
    <source>
        <dbReference type="Proteomes" id="UP000183174"/>
    </source>
</evidence>
<evidence type="ECO:0000313" key="11">
    <source>
        <dbReference type="EMBL" id="SCB28891.1"/>
    </source>
</evidence>
<evidence type="ECO:0000256" key="4">
    <source>
        <dbReference type="ARBA" id="ARBA00022692"/>
    </source>
</evidence>
<evidence type="ECO:0000256" key="1">
    <source>
        <dbReference type="ARBA" id="ARBA00004651"/>
    </source>
</evidence>
<proteinExistence type="inferred from homology"/>
<feature type="region of interest" description="Disordered" evidence="8">
    <location>
        <begin position="145"/>
        <end position="167"/>
    </location>
</feature>
<keyword evidence="7" id="KW-0997">Cell inner membrane</keyword>
<keyword evidence="6 7" id="KW-0472">Membrane</keyword>
<feature type="domain" description="MgtC/SapB/SrpB/YhiD N-terminal" evidence="9">
    <location>
        <begin position="13"/>
        <end position="140"/>
    </location>
</feature>
<dbReference type="Proteomes" id="UP000051380">
    <property type="component" value="Unassembled WGS sequence"/>
</dbReference>
<comment type="subcellular location">
    <subcellularLocation>
        <location evidence="7">Cell inner membrane</location>
        <topology evidence="7">Multi-pass membrane protein</topology>
    </subcellularLocation>
    <subcellularLocation>
        <location evidence="1">Cell membrane</location>
        <topology evidence="1">Multi-pass membrane protein</topology>
    </subcellularLocation>
</comment>
<dbReference type="STRING" id="108015.GA0061099_1004232"/>
<protein>
    <recommendedName>
        <fullName evidence="7">Protein MgtC</fullName>
    </recommendedName>
</protein>
<name>A0A0R3C2T0_9BRAD</name>
<dbReference type="RefSeq" id="WP_036001373.1">
    <property type="nucleotide sequence ID" value="NZ_FMAE01000004.1"/>
</dbReference>
<feature type="compositionally biased region" description="Polar residues" evidence="8">
    <location>
        <begin position="155"/>
        <end position="167"/>
    </location>
</feature>
<organism evidence="10 12">
    <name type="scientific">Bradyrhizobium yuanmingense</name>
    <dbReference type="NCBI Taxonomy" id="108015"/>
    <lineage>
        <taxon>Bacteria</taxon>
        <taxon>Pseudomonadati</taxon>
        <taxon>Pseudomonadota</taxon>
        <taxon>Alphaproteobacteria</taxon>
        <taxon>Hyphomicrobiales</taxon>
        <taxon>Nitrobacteraceae</taxon>
        <taxon>Bradyrhizobium</taxon>
    </lineage>
</organism>
<dbReference type="OrthoDB" id="9811198at2"/>
<evidence type="ECO:0000256" key="2">
    <source>
        <dbReference type="ARBA" id="ARBA00009298"/>
    </source>
</evidence>
<accession>A0A0R3C2T0</accession>
<dbReference type="PRINTS" id="PR01837">
    <property type="entry name" value="MGTCSAPBPROT"/>
</dbReference>
<dbReference type="Proteomes" id="UP000183174">
    <property type="component" value="Unassembled WGS sequence"/>
</dbReference>
<keyword evidence="3" id="KW-1003">Cell membrane</keyword>
<dbReference type="PANTHER" id="PTHR33778">
    <property type="entry name" value="PROTEIN MGTC"/>
    <property type="match status" value="1"/>
</dbReference>
<keyword evidence="5 7" id="KW-1133">Transmembrane helix</keyword>
<keyword evidence="4 7" id="KW-0812">Transmembrane</keyword>
<dbReference type="EMBL" id="FMAE01000004">
    <property type="protein sequence ID" value="SCB28891.1"/>
    <property type="molecule type" value="Genomic_DNA"/>
</dbReference>
<dbReference type="InterPro" id="IPR049177">
    <property type="entry name" value="MgtC_SapB_SrpB_YhiD_N"/>
</dbReference>
<feature type="transmembrane region" description="Helical" evidence="7">
    <location>
        <begin position="38"/>
        <end position="57"/>
    </location>
</feature>
<reference evidence="10 12" key="1">
    <citation type="submission" date="2015-09" db="EMBL/GenBank/DDBJ databases">
        <title>Draft Genome Sequence of the Strain BR 3267 (Bradyrhizobium yuanmingense) recommended as inoculant for cowpea in Brazil.</title>
        <authorList>
            <person name="Simoes-Araujo J.L."/>
            <person name="Zilli J.E."/>
        </authorList>
    </citation>
    <scope>NUCLEOTIDE SEQUENCE [LARGE SCALE GENOMIC DNA]</scope>
    <source>
        <strain evidence="10 12">BR3267</strain>
    </source>
</reference>
<reference evidence="11 13" key="2">
    <citation type="submission" date="2016-08" db="EMBL/GenBank/DDBJ databases">
        <authorList>
            <person name="Seilhamer J.J."/>
        </authorList>
    </citation>
    <scope>NUCLEOTIDE SEQUENCE [LARGE SCALE GENOMIC DNA]</scope>
    <source>
        <strain evidence="11 13">CCBAU 10071</strain>
    </source>
</reference>
<dbReference type="Pfam" id="PF02308">
    <property type="entry name" value="MgtC"/>
    <property type="match status" value="1"/>
</dbReference>
<evidence type="ECO:0000259" key="9">
    <source>
        <dbReference type="Pfam" id="PF02308"/>
    </source>
</evidence>
<comment type="similarity">
    <text evidence="2 7">Belongs to the MgtC/SapB family.</text>
</comment>
<evidence type="ECO:0000256" key="7">
    <source>
        <dbReference type="RuleBase" id="RU365041"/>
    </source>
</evidence>
<evidence type="ECO:0000313" key="10">
    <source>
        <dbReference type="EMBL" id="KRP92054.1"/>
    </source>
</evidence>
<evidence type="ECO:0000313" key="12">
    <source>
        <dbReference type="Proteomes" id="UP000051380"/>
    </source>
</evidence>